<organism evidence="2 3">
    <name type="scientific">Spodoptera exigua</name>
    <name type="common">Beet armyworm</name>
    <name type="synonym">Noctua fulgens</name>
    <dbReference type="NCBI Taxonomy" id="7107"/>
    <lineage>
        <taxon>Eukaryota</taxon>
        <taxon>Metazoa</taxon>
        <taxon>Ecdysozoa</taxon>
        <taxon>Arthropoda</taxon>
        <taxon>Hexapoda</taxon>
        <taxon>Insecta</taxon>
        <taxon>Pterygota</taxon>
        <taxon>Neoptera</taxon>
        <taxon>Endopterygota</taxon>
        <taxon>Lepidoptera</taxon>
        <taxon>Glossata</taxon>
        <taxon>Ditrysia</taxon>
        <taxon>Noctuoidea</taxon>
        <taxon>Noctuidae</taxon>
        <taxon>Amphipyrinae</taxon>
        <taxon>Spodoptera</taxon>
    </lineage>
</organism>
<name>A0A922MEE8_SPOEX</name>
<gene>
    <name evidence="2" type="ORF">HF086_004344</name>
</gene>
<dbReference type="Proteomes" id="UP000814243">
    <property type="component" value="Unassembled WGS sequence"/>
</dbReference>
<evidence type="ECO:0000256" key="1">
    <source>
        <dbReference type="SAM" id="MobiDB-lite"/>
    </source>
</evidence>
<accession>A0A922MEE8</accession>
<evidence type="ECO:0000313" key="2">
    <source>
        <dbReference type="EMBL" id="KAH9634944.1"/>
    </source>
</evidence>
<feature type="region of interest" description="Disordered" evidence="1">
    <location>
        <begin position="58"/>
        <end position="78"/>
    </location>
</feature>
<proteinExistence type="predicted"/>
<comment type="caution">
    <text evidence="2">The sequence shown here is derived from an EMBL/GenBank/DDBJ whole genome shotgun (WGS) entry which is preliminary data.</text>
</comment>
<dbReference type="EMBL" id="JACEFF010000583">
    <property type="protein sequence ID" value="KAH9634944.1"/>
    <property type="molecule type" value="Genomic_DNA"/>
</dbReference>
<dbReference type="AlphaFoldDB" id="A0A922MEE8"/>
<reference evidence="2" key="1">
    <citation type="journal article" date="2021" name="G3 (Bethesda)">
        <title>Genome and transcriptome analysis of the beet armyworm Spodoptera exigua reveals targets for pest control. .</title>
        <authorList>
            <person name="Simon S."/>
            <person name="Breeschoten T."/>
            <person name="Jansen H.J."/>
            <person name="Dirks R.P."/>
            <person name="Schranz M.E."/>
            <person name="Ros V.I.D."/>
        </authorList>
    </citation>
    <scope>NUCLEOTIDE SEQUENCE</scope>
    <source>
        <strain evidence="2">TB_SE_WUR_2020</strain>
    </source>
</reference>
<sequence>MRALDKKNMARLPAEQRARLQELRSRKEVGQFLMPDAPPSKNRRKLSPVRVPCLLVPGTPEVPPPCIPQNGNRRTLDASGPSRFEVVEEGATTPSPSKENQLVFTPSSGVIMLKGDQDLSHDPQVFGGYVFVPNFFENLGRRHNQPHRR</sequence>
<evidence type="ECO:0000313" key="3">
    <source>
        <dbReference type="Proteomes" id="UP000814243"/>
    </source>
</evidence>
<protein>
    <submittedName>
        <fullName evidence="2">Uncharacterized protein</fullName>
    </submittedName>
</protein>